<comment type="caution">
    <text evidence="1">The sequence shown here is derived from an EMBL/GenBank/DDBJ whole genome shotgun (WGS) entry which is preliminary data.</text>
</comment>
<accession>A0ABR9VXG7</accession>
<protein>
    <submittedName>
        <fullName evidence="1">DUF433 domain-containing protein</fullName>
    </submittedName>
</protein>
<dbReference type="Pfam" id="PF04255">
    <property type="entry name" value="DUF433"/>
    <property type="match status" value="1"/>
</dbReference>
<dbReference type="EMBL" id="JADEVV010000044">
    <property type="protein sequence ID" value="MBE9254946.1"/>
    <property type="molecule type" value="Genomic_DNA"/>
</dbReference>
<reference evidence="1 2" key="1">
    <citation type="submission" date="2020-10" db="EMBL/GenBank/DDBJ databases">
        <authorList>
            <person name="Castelo-Branco R."/>
            <person name="Eusebio N."/>
            <person name="Adriana R."/>
            <person name="Vieira A."/>
            <person name="Brugerolle De Fraissinette N."/>
            <person name="Rezende De Castro R."/>
            <person name="Schneider M.P."/>
            <person name="Vasconcelos V."/>
            <person name="Leao P.N."/>
        </authorList>
    </citation>
    <scope>NUCLEOTIDE SEQUENCE [LARGE SCALE GENOMIC DNA]</scope>
    <source>
        <strain evidence="1 2">LEGE 00031</strain>
    </source>
</reference>
<dbReference type="PANTHER" id="PTHR34849:SF3">
    <property type="entry name" value="SSR2962 PROTEIN"/>
    <property type="match status" value="1"/>
</dbReference>
<evidence type="ECO:0000313" key="2">
    <source>
        <dbReference type="Proteomes" id="UP000658720"/>
    </source>
</evidence>
<dbReference type="InterPro" id="IPR007367">
    <property type="entry name" value="DUF433"/>
</dbReference>
<proteinExistence type="predicted"/>
<organism evidence="1 2">
    <name type="scientific">Synechocystis salina LEGE 00031</name>
    <dbReference type="NCBI Taxonomy" id="1828736"/>
    <lineage>
        <taxon>Bacteria</taxon>
        <taxon>Bacillati</taxon>
        <taxon>Cyanobacteriota</taxon>
        <taxon>Cyanophyceae</taxon>
        <taxon>Synechococcales</taxon>
        <taxon>Merismopediaceae</taxon>
        <taxon>Synechocystis</taxon>
    </lineage>
</organism>
<evidence type="ECO:0000313" key="1">
    <source>
        <dbReference type="EMBL" id="MBE9254946.1"/>
    </source>
</evidence>
<dbReference type="InterPro" id="IPR009057">
    <property type="entry name" value="Homeodomain-like_sf"/>
</dbReference>
<dbReference type="SUPFAM" id="SSF46689">
    <property type="entry name" value="Homeodomain-like"/>
    <property type="match status" value="1"/>
</dbReference>
<gene>
    <name evidence="1" type="ORF">IQ217_14075</name>
</gene>
<sequence>MLQNLDRITFDLQIMGGKACIRGMRVPVSLVLNLLANGKTSEEIIDDYPYLEQEDIQQSMLYAAWLSQDKIIPLPQKRERETAS</sequence>
<dbReference type="InterPro" id="IPR036388">
    <property type="entry name" value="WH-like_DNA-bd_sf"/>
</dbReference>
<dbReference type="PANTHER" id="PTHR34849">
    <property type="entry name" value="SSL5025 PROTEIN"/>
    <property type="match status" value="1"/>
</dbReference>
<name>A0ABR9VXG7_9SYNC</name>
<dbReference type="Proteomes" id="UP000658720">
    <property type="component" value="Unassembled WGS sequence"/>
</dbReference>
<dbReference type="RefSeq" id="WP_194020433.1">
    <property type="nucleotide sequence ID" value="NZ_JADEVV010000044.1"/>
</dbReference>
<keyword evidence="2" id="KW-1185">Reference proteome</keyword>
<dbReference type="Gene3D" id="1.10.10.10">
    <property type="entry name" value="Winged helix-like DNA-binding domain superfamily/Winged helix DNA-binding domain"/>
    <property type="match status" value="1"/>
</dbReference>